<feature type="region of interest" description="Disordered" evidence="1">
    <location>
        <begin position="27"/>
        <end position="73"/>
    </location>
</feature>
<comment type="caution">
    <text evidence="3">The sequence shown here is derived from an EMBL/GenBank/DDBJ whole genome shotgun (WGS) entry which is preliminary data.</text>
</comment>
<dbReference type="Proteomes" id="UP000054564">
    <property type="component" value="Unassembled WGS sequence"/>
</dbReference>
<feature type="compositionally biased region" description="Basic and acidic residues" evidence="1">
    <location>
        <begin position="37"/>
        <end position="62"/>
    </location>
</feature>
<feature type="signal peptide" evidence="2">
    <location>
        <begin position="1"/>
        <end position="25"/>
    </location>
</feature>
<proteinExistence type="predicted"/>
<sequence>MKLVYYTFTVLVLAIALLQVNLVLGSPVPTESYASDTESRKEPPPKEEEKEASRRSPLARDEDLYDCYPQNPDSRYATEDLLLKQEARAGKVTTGSSYYKYESLLH</sequence>
<evidence type="ECO:0000256" key="2">
    <source>
        <dbReference type="SAM" id="SignalP"/>
    </source>
</evidence>
<keyword evidence="2" id="KW-0732">Signal</keyword>
<reference evidence="4" key="1">
    <citation type="submission" date="2014-03" db="EMBL/GenBank/DDBJ databases">
        <title>The Genome Sequence of Puccinia striiformis f. sp. tritici PST-78.</title>
        <authorList>
            <consortium name="The Broad Institute Genome Sequencing Platform"/>
            <person name="Cuomo C."/>
            <person name="Hulbert S."/>
            <person name="Chen X."/>
            <person name="Walker B."/>
            <person name="Young S.K."/>
            <person name="Zeng Q."/>
            <person name="Gargeya S."/>
            <person name="Fitzgerald M."/>
            <person name="Haas B."/>
            <person name="Abouelleil A."/>
            <person name="Alvarado L."/>
            <person name="Arachchi H.M."/>
            <person name="Berlin A.M."/>
            <person name="Chapman S.B."/>
            <person name="Goldberg J."/>
            <person name="Griggs A."/>
            <person name="Gujja S."/>
            <person name="Hansen M."/>
            <person name="Howarth C."/>
            <person name="Imamovic A."/>
            <person name="Larimer J."/>
            <person name="McCowan C."/>
            <person name="Montmayeur A."/>
            <person name="Murphy C."/>
            <person name="Neiman D."/>
            <person name="Pearson M."/>
            <person name="Priest M."/>
            <person name="Roberts A."/>
            <person name="Saif S."/>
            <person name="Shea T."/>
            <person name="Sisk P."/>
            <person name="Sykes S."/>
            <person name="Wortman J."/>
            <person name="Nusbaum C."/>
            <person name="Birren B."/>
        </authorList>
    </citation>
    <scope>NUCLEOTIDE SEQUENCE [LARGE SCALE GENOMIC DNA]</scope>
    <source>
        <strain evidence="4">race PST-78</strain>
    </source>
</reference>
<protein>
    <recommendedName>
        <fullName evidence="5">Secreted protein</fullName>
    </recommendedName>
</protein>
<dbReference type="EMBL" id="AJIL01000008">
    <property type="protein sequence ID" value="KNF05415.1"/>
    <property type="molecule type" value="Genomic_DNA"/>
</dbReference>
<keyword evidence="4" id="KW-1185">Reference proteome</keyword>
<dbReference type="AlphaFoldDB" id="A0A0L0W2C0"/>
<gene>
    <name evidence="3" type="ORF">PSTG_01629</name>
</gene>
<accession>A0A0L0W2C0</accession>
<evidence type="ECO:0008006" key="5">
    <source>
        <dbReference type="Google" id="ProtNLM"/>
    </source>
</evidence>
<evidence type="ECO:0000256" key="1">
    <source>
        <dbReference type="SAM" id="MobiDB-lite"/>
    </source>
</evidence>
<evidence type="ECO:0000313" key="4">
    <source>
        <dbReference type="Proteomes" id="UP000054564"/>
    </source>
</evidence>
<evidence type="ECO:0000313" key="3">
    <source>
        <dbReference type="EMBL" id="KNF05415.1"/>
    </source>
</evidence>
<name>A0A0L0W2C0_9BASI</name>
<feature type="chain" id="PRO_5005550293" description="Secreted protein" evidence="2">
    <location>
        <begin position="26"/>
        <end position="106"/>
    </location>
</feature>
<organism evidence="3 4">
    <name type="scientific">Puccinia striiformis f. sp. tritici PST-78</name>
    <dbReference type="NCBI Taxonomy" id="1165861"/>
    <lineage>
        <taxon>Eukaryota</taxon>
        <taxon>Fungi</taxon>
        <taxon>Dikarya</taxon>
        <taxon>Basidiomycota</taxon>
        <taxon>Pucciniomycotina</taxon>
        <taxon>Pucciniomycetes</taxon>
        <taxon>Pucciniales</taxon>
        <taxon>Pucciniaceae</taxon>
        <taxon>Puccinia</taxon>
    </lineage>
</organism>